<comment type="caution">
    <text evidence="2">The sequence shown here is derived from an EMBL/GenBank/DDBJ whole genome shotgun (WGS) entry which is preliminary data.</text>
</comment>
<sequence length="100" mass="11184">MTAYVVIIRNKTVEPKHFEKYFQLAPLAPAQKASFVAKNSEFEVLEGPPAETAVILSFPSMEDARAWYRSDEYQAAVAHRLKAADYRTLLIDGQINLPGA</sequence>
<dbReference type="SUPFAM" id="SSF54909">
    <property type="entry name" value="Dimeric alpha+beta barrel"/>
    <property type="match status" value="1"/>
</dbReference>
<dbReference type="Gene3D" id="3.30.70.100">
    <property type="match status" value="1"/>
</dbReference>
<keyword evidence="3" id="KW-1185">Reference proteome</keyword>
<dbReference type="Proteomes" id="UP001595904">
    <property type="component" value="Unassembled WGS sequence"/>
</dbReference>
<name>A0ABV8T0B5_9GAMM</name>
<gene>
    <name evidence="2" type="ORF">ACFPN2_26200</name>
</gene>
<proteinExistence type="predicted"/>
<evidence type="ECO:0000313" key="2">
    <source>
        <dbReference type="EMBL" id="MFC4312603.1"/>
    </source>
</evidence>
<dbReference type="PANTHER" id="PTHR41521">
    <property type="match status" value="1"/>
</dbReference>
<evidence type="ECO:0000313" key="3">
    <source>
        <dbReference type="Proteomes" id="UP001595904"/>
    </source>
</evidence>
<organism evidence="2 3">
    <name type="scientific">Steroidobacter flavus</name>
    <dbReference type="NCBI Taxonomy" id="1842136"/>
    <lineage>
        <taxon>Bacteria</taxon>
        <taxon>Pseudomonadati</taxon>
        <taxon>Pseudomonadota</taxon>
        <taxon>Gammaproteobacteria</taxon>
        <taxon>Steroidobacterales</taxon>
        <taxon>Steroidobacteraceae</taxon>
        <taxon>Steroidobacter</taxon>
    </lineage>
</organism>
<accession>A0ABV8T0B5</accession>
<dbReference type="InterPro" id="IPR010753">
    <property type="entry name" value="DUF1330"/>
</dbReference>
<dbReference type="InterPro" id="IPR011008">
    <property type="entry name" value="Dimeric_a/b-barrel"/>
</dbReference>
<dbReference type="RefSeq" id="WP_380602143.1">
    <property type="nucleotide sequence ID" value="NZ_JBHSDU010000014.1"/>
</dbReference>
<reference evidence="3" key="1">
    <citation type="journal article" date="2019" name="Int. J. Syst. Evol. Microbiol.">
        <title>The Global Catalogue of Microorganisms (GCM) 10K type strain sequencing project: providing services to taxonomists for standard genome sequencing and annotation.</title>
        <authorList>
            <consortium name="The Broad Institute Genomics Platform"/>
            <consortium name="The Broad Institute Genome Sequencing Center for Infectious Disease"/>
            <person name="Wu L."/>
            <person name="Ma J."/>
        </authorList>
    </citation>
    <scope>NUCLEOTIDE SEQUENCE [LARGE SCALE GENOMIC DNA]</scope>
    <source>
        <strain evidence="3">CGMCC 1.10759</strain>
    </source>
</reference>
<protein>
    <submittedName>
        <fullName evidence="2">DUF1330 domain-containing protein</fullName>
    </submittedName>
</protein>
<dbReference type="EMBL" id="JBHSDU010000014">
    <property type="protein sequence ID" value="MFC4312603.1"/>
    <property type="molecule type" value="Genomic_DNA"/>
</dbReference>
<feature type="domain" description="DUF1330" evidence="1">
    <location>
        <begin position="3"/>
        <end position="93"/>
    </location>
</feature>
<dbReference type="PANTHER" id="PTHR41521:SF4">
    <property type="entry name" value="BLR0684 PROTEIN"/>
    <property type="match status" value="1"/>
</dbReference>
<evidence type="ECO:0000259" key="1">
    <source>
        <dbReference type="Pfam" id="PF07045"/>
    </source>
</evidence>
<dbReference type="Pfam" id="PF07045">
    <property type="entry name" value="DUF1330"/>
    <property type="match status" value="1"/>
</dbReference>